<sequence length="117" mass="14112">MEKDTLLKYLKFLKTECLRHQKDKIITDDEINQLKIEVQNFINRIDKSSFSKEIKLEISKIDFNLNEENHNHSKFKVFKVIGGFQGKEFKEQENRKQRFLKLYNDLDTSLFKIKTIL</sequence>
<dbReference type="Proteomes" id="UP000238882">
    <property type="component" value="Unassembled WGS sequence"/>
</dbReference>
<reference evidence="1 2" key="1">
    <citation type="submission" date="2016-12" db="EMBL/GenBank/DDBJ databases">
        <title>Trade-off between light-utilization and light-protection in marine flavobacteria.</title>
        <authorList>
            <person name="Kumagai Y."/>
            <person name="Yoshizawa S."/>
            <person name="Kogure K."/>
            <person name="Iwasaki W."/>
        </authorList>
    </citation>
    <scope>NUCLEOTIDE SEQUENCE [LARGE SCALE GENOMIC DNA]</scope>
    <source>
        <strain evidence="1 2">NBRC 108759</strain>
    </source>
</reference>
<evidence type="ECO:0000313" key="1">
    <source>
        <dbReference type="EMBL" id="PQJ79907.1"/>
    </source>
</evidence>
<keyword evidence="2" id="KW-1185">Reference proteome</keyword>
<evidence type="ECO:0000313" key="2">
    <source>
        <dbReference type="Proteomes" id="UP000238882"/>
    </source>
</evidence>
<organism evidence="1 2">
    <name type="scientific">Polaribacter porphyrae</name>
    <dbReference type="NCBI Taxonomy" id="1137780"/>
    <lineage>
        <taxon>Bacteria</taxon>
        <taxon>Pseudomonadati</taxon>
        <taxon>Bacteroidota</taxon>
        <taxon>Flavobacteriia</taxon>
        <taxon>Flavobacteriales</taxon>
        <taxon>Flavobacteriaceae</taxon>
    </lineage>
</organism>
<protein>
    <submittedName>
        <fullName evidence="1">Uncharacterized protein</fullName>
    </submittedName>
</protein>
<dbReference type="OrthoDB" id="1202360at2"/>
<dbReference type="RefSeq" id="WP_105016505.1">
    <property type="nucleotide sequence ID" value="NZ_MSCN01000001.1"/>
</dbReference>
<dbReference type="EMBL" id="MSCN01000001">
    <property type="protein sequence ID" value="PQJ79907.1"/>
    <property type="molecule type" value="Genomic_DNA"/>
</dbReference>
<proteinExistence type="predicted"/>
<accession>A0A2S7WQL9</accession>
<comment type="caution">
    <text evidence="1">The sequence shown here is derived from an EMBL/GenBank/DDBJ whole genome shotgun (WGS) entry which is preliminary data.</text>
</comment>
<dbReference type="AlphaFoldDB" id="A0A2S7WQL9"/>
<gene>
    <name evidence="1" type="ORF">BTO18_12305</name>
</gene>
<name>A0A2S7WQL9_9FLAO</name>